<feature type="chain" id="PRO_5043377331" description="Tyrosine-protein kinase-like otk" evidence="20">
    <location>
        <begin position="25"/>
        <end position="1179"/>
    </location>
</feature>
<dbReference type="PANTHER" id="PTHR24416">
    <property type="entry name" value="TYROSINE-PROTEIN KINASE RECEPTOR"/>
    <property type="match status" value="1"/>
</dbReference>
<organism evidence="21 22">
    <name type="scientific">Anopheles albimanus</name>
    <name type="common">New world malaria mosquito</name>
    <dbReference type="NCBI Taxonomy" id="7167"/>
    <lineage>
        <taxon>Eukaryota</taxon>
        <taxon>Metazoa</taxon>
        <taxon>Ecdysozoa</taxon>
        <taxon>Arthropoda</taxon>
        <taxon>Hexapoda</taxon>
        <taxon>Insecta</taxon>
        <taxon>Pterygota</taxon>
        <taxon>Neoptera</taxon>
        <taxon>Endopterygota</taxon>
        <taxon>Diptera</taxon>
        <taxon>Nematocera</taxon>
        <taxon>Culicoidea</taxon>
        <taxon>Culicidae</taxon>
        <taxon>Anophelinae</taxon>
        <taxon>Anopheles</taxon>
    </lineage>
</organism>
<comment type="subcellular location">
    <subcellularLocation>
        <location evidence="1">Cell membrane</location>
        <topology evidence="1">Single-pass membrane protein</topology>
    </subcellularLocation>
</comment>
<feature type="region of interest" description="Disordered" evidence="18">
    <location>
        <begin position="377"/>
        <end position="399"/>
    </location>
</feature>
<keyword evidence="3 20" id="KW-0732">Signal</keyword>
<dbReference type="PIRSF" id="PIRSF000615">
    <property type="entry name" value="TyrPK_CSF1-R"/>
    <property type="match status" value="1"/>
</dbReference>
<keyword evidence="2 19" id="KW-0812">Transmembrane</keyword>
<feature type="compositionally biased region" description="Basic and acidic residues" evidence="18">
    <location>
        <begin position="783"/>
        <end position="796"/>
    </location>
</feature>
<dbReference type="InterPro" id="IPR013098">
    <property type="entry name" value="Ig_I-set"/>
</dbReference>
<feature type="binding site" evidence="17">
    <location>
        <position position="1037"/>
    </location>
    <ligand>
        <name>Mg(2+)</name>
        <dbReference type="ChEBI" id="CHEBI:18420"/>
    </ligand>
</feature>
<dbReference type="Proteomes" id="UP000069272">
    <property type="component" value="Chromosome 3R"/>
</dbReference>
<dbReference type="SUPFAM" id="SSF56112">
    <property type="entry name" value="Protein kinase-like (PK-like)"/>
    <property type="match status" value="1"/>
</dbReference>
<dbReference type="InterPro" id="IPR003598">
    <property type="entry name" value="Ig_sub2"/>
</dbReference>
<dbReference type="Gene3D" id="3.30.200.20">
    <property type="entry name" value="Phosphorylase Kinase, domain 1"/>
    <property type="match status" value="1"/>
</dbReference>
<feature type="binding site" evidence="16">
    <location>
        <position position="1036"/>
    </location>
    <ligand>
        <name>ATP</name>
        <dbReference type="ChEBI" id="CHEBI:30616"/>
    </ligand>
</feature>
<comment type="subunit">
    <text evidence="12">Interacts with plexA; component of a receptor complex that mediates the repulsive signaling in response to Semaphorin ligands.</text>
</comment>
<dbReference type="GO" id="GO:0007169">
    <property type="term" value="P:cell surface receptor protein tyrosine kinase signaling pathway"/>
    <property type="evidence" value="ECO:0007669"/>
    <property type="project" value="TreeGrafter"/>
</dbReference>
<dbReference type="FunFam" id="2.60.40.10:FF:001805">
    <property type="entry name" value="Tyrosine-protein kinase-like otk"/>
    <property type="match status" value="1"/>
</dbReference>
<dbReference type="InterPro" id="IPR000719">
    <property type="entry name" value="Prot_kinase_dom"/>
</dbReference>
<evidence type="ECO:0000256" key="14">
    <source>
        <dbReference type="ARBA" id="ARBA00034559"/>
    </source>
</evidence>
<evidence type="ECO:0000256" key="15">
    <source>
        <dbReference type="PIRSR" id="PIRSR000615-1"/>
    </source>
</evidence>
<accession>A0A182FZR3</accession>
<dbReference type="GO" id="GO:0007399">
    <property type="term" value="P:nervous system development"/>
    <property type="evidence" value="ECO:0007669"/>
    <property type="project" value="UniProtKB-KW"/>
</dbReference>
<dbReference type="PANTHER" id="PTHR24416:SF349">
    <property type="entry name" value="TYROSINE-PROTEIN KINASE RYK"/>
    <property type="match status" value="1"/>
</dbReference>
<keyword evidence="5 19" id="KW-1133">Transmembrane helix</keyword>
<keyword evidence="17" id="KW-0479">Metal-binding</keyword>
<dbReference type="InterPro" id="IPR008266">
    <property type="entry name" value="Tyr_kinase_AS"/>
</dbReference>
<evidence type="ECO:0000256" key="2">
    <source>
        <dbReference type="ARBA" id="ARBA00022692"/>
    </source>
</evidence>
<dbReference type="GO" id="GO:0046872">
    <property type="term" value="F:metal ion binding"/>
    <property type="evidence" value="ECO:0007669"/>
    <property type="project" value="UniProtKB-KW"/>
</dbReference>
<dbReference type="InterPro" id="IPR013783">
    <property type="entry name" value="Ig-like_fold"/>
</dbReference>
<dbReference type="Gene3D" id="1.10.510.10">
    <property type="entry name" value="Transferase(Phosphotransferase) domain 1"/>
    <property type="match status" value="1"/>
</dbReference>
<reference evidence="21 22" key="1">
    <citation type="journal article" date="2017" name="G3 (Bethesda)">
        <title>The Physical Genome Mapping of Anopheles albimanus Corrected Scaffold Misassemblies and Identified Interarm Rearrangements in Genus Anopheles.</title>
        <authorList>
            <person name="Artemov G.N."/>
            <person name="Peery A.N."/>
            <person name="Jiang X."/>
            <person name="Tu Z."/>
            <person name="Stegniy V.N."/>
            <person name="Sharakhova M.V."/>
            <person name="Sharakhov I.V."/>
        </authorList>
    </citation>
    <scope>NUCLEOTIDE SEQUENCE [LARGE SCALE GENOMIC DNA]</scope>
    <source>
        <strain evidence="21 22">ALBI9_A</strain>
    </source>
</reference>
<evidence type="ECO:0000256" key="18">
    <source>
        <dbReference type="SAM" id="MobiDB-lite"/>
    </source>
</evidence>
<evidence type="ECO:0000256" key="1">
    <source>
        <dbReference type="ARBA" id="ARBA00004162"/>
    </source>
</evidence>
<dbReference type="GO" id="GO:0030154">
    <property type="term" value="P:cell differentiation"/>
    <property type="evidence" value="ECO:0007669"/>
    <property type="project" value="UniProtKB-ARBA"/>
</dbReference>
<dbReference type="GO" id="GO:0010976">
    <property type="term" value="P:positive regulation of neuron projection development"/>
    <property type="evidence" value="ECO:0007669"/>
    <property type="project" value="TreeGrafter"/>
</dbReference>
<dbReference type="Pfam" id="PF13927">
    <property type="entry name" value="Ig_3"/>
    <property type="match status" value="2"/>
</dbReference>
<evidence type="ECO:0000256" key="4">
    <source>
        <dbReference type="ARBA" id="ARBA00022902"/>
    </source>
</evidence>
<dbReference type="GO" id="GO:0051897">
    <property type="term" value="P:positive regulation of phosphatidylinositol 3-kinase/protein kinase B signal transduction"/>
    <property type="evidence" value="ECO:0007669"/>
    <property type="project" value="TreeGrafter"/>
</dbReference>
<feature type="region of interest" description="Disordered" evidence="18">
    <location>
        <begin position="756"/>
        <end position="815"/>
    </location>
</feature>
<dbReference type="VEuPathDB" id="VectorBase:AALB015500"/>
<evidence type="ECO:0000256" key="8">
    <source>
        <dbReference type="ARBA" id="ARBA00023170"/>
    </source>
</evidence>
<evidence type="ECO:0000256" key="5">
    <source>
        <dbReference type="ARBA" id="ARBA00022989"/>
    </source>
</evidence>
<evidence type="ECO:0000256" key="20">
    <source>
        <dbReference type="SAM" id="SignalP"/>
    </source>
</evidence>
<feature type="compositionally biased region" description="Low complexity" evidence="18">
    <location>
        <begin position="871"/>
        <end position="880"/>
    </location>
</feature>
<proteinExistence type="predicted"/>
<comment type="function">
    <text evidence="11">Acts as a calcium-dependent, homophilic cell adhesion molecule that regulates neural recognition during the development of the nervous system. Component of the repulsive Plexin signaling response to regulate motor axon guidance at the embryonic stage. Also component of a receptor complex that is required in the adult visual system to innervate the lamina layer; specific targeting of R1-R6 axons.</text>
</comment>
<keyword evidence="9" id="KW-0325">Glycoprotein</keyword>
<evidence type="ECO:0000256" key="19">
    <source>
        <dbReference type="SAM" id="Phobius"/>
    </source>
</evidence>
<protein>
    <recommendedName>
        <fullName evidence="13">Tyrosine-protein kinase-like otk</fullName>
    </recommendedName>
    <alternativeName>
        <fullName evidence="14">Tyrosine-protein kinase-like 7 homolog</fullName>
    </alternativeName>
</protein>
<feature type="signal peptide" evidence="20">
    <location>
        <begin position="1"/>
        <end position="24"/>
    </location>
</feature>
<feature type="compositionally biased region" description="Basic and acidic residues" evidence="18">
    <location>
        <begin position="850"/>
        <end position="859"/>
    </location>
</feature>
<dbReference type="SMART" id="SM00409">
    <property type="entry name" value="IG"/>
    <property type="match status" value="5"/>
</dbReference>
<dbReference type="Pfam" id="PF07679">
    <property type="entry name" value="I-set"/>
    <property type="match status" value="1"/>
</dbReference>
<dbReference type="PROSITE" id="PS00109">
    <property type="entry name" value="PROTEIN_KINASE_TYR"/>
    <property type="match status" value="1"/>
</dbReference>
<dbReference type="FunFam" id="1.10.510.10:FF:000954">
    <property type="entry name" value="Tyrosine-protein kinase-like otk"/>
    <property type="match status" value="1"/>
</dbReference>
<evidence type="ECO:0000256" key="13">
    <source>
        <dbReference type="ARBA" id="ARBA00034533"/>
    </source>
</evidence>
<dbReference type="InterPro" id="IPR050122">
    <property type="entry name" value="RTK"/>
</dbReference>
<feature type="compositionally biased region" description="Low complexity" evidence="18">
    <location>
        <begin position="383"/>
        <end position="394"/>
    </location>
</feature>
<dbReference type="InterPro" id="IPR011009">
    <property type="entry name" value="Kinase-like_dom_sf"/>
</dbReference>
<dbReference type="GO" id="GO:0005886">
    <property type="term" value="C:plasma membrane"/>
    <property type="evidence" value="ECO:0007669"/>
    <property type="project" value="UniProtKB-SubCell"/>
</dbReference>
<keyword evidence="7" id="KW-1015">Disulfide bond</keyword>
<evidence type="ECO:0000256" key="10">
    <source>
        <dbReference type="ARBA" id="ARBA00023319"/>
    </source>
</evidence>
<dbReference type="STRING" id="7167.A0A182FZR3"/>
<evidence type="ECO:0000256" key="16">
    <source>
        <dbReference type="PIRSR" id="PIRSR000615-2"/>
    </source>
</evidence>
<dbReference type="SMART" id="SM00408">
    <property type="entry name" value="IGc2"/>
    <property type="match status" value="5"/>
</dbReference>
<dbReference type="GO" id="GO:0004714">
    <property type="term" value="F:transmembrane receptor protein tyrosine kinase activity"/>
    <property type="evidence" value="ECO:0007669"/>
    <property type="project" value="UniProtKB-ARBA"/>
</dbReference>
<dbReference type="SUPFAM" id="SSF48726">
    <property type="entry name" value="Immunoglobulin"/>
    <property type="match status" value="4"/>
</dbReference>
<dbReference type="EnsemblMetazoa" id="AALB015500-RA">
    <property type="protein sequence ID" value="AALB015500-PA"/>
    <property type="gene ID" value="AALB015500"/>
</dbReference>
<dbReference type="PROSITE" id="PS50835">
    <property type="entry name" value="IG_LIKE"/>
    <property type="match status" value="5"/>
</dbReference>
<dbReference type="PROSITE" id="PS50011">
    <property type="entry name" value="PROTEIN_KINASE_DOM"/>
    <property type="match status" value="1"/>
</dbReference>
<keyword evidence="16" id="KW-0547">Nucleotide-binding</keyword>
<dbReference type="InterPro" id="IPR003599">
    <property type="entry name" value="Ig_sub"/>
</dbReference>
<keyword evidence="22" id="KW-1185">Reference proteome</keyword>
<keyword evidence="6 19" id="KW-0472">Membrane</keyword>
<sequence length="1179" mass="127861">MIRMQCTLLLLLLTVYLAFHTVRCEFQFTVTPQSRQVYEGEPVAFECRALFDDEIDFSWTLNGVPLAVRPPRLYQNGSNLHIRTVNGSLDRGDYVCLATARASGARVASPPARLDVIAIAPPVVQLLKHDADRGSITLKCHSANLLDGTAADGRPLTVNAVGAASDDEVHAEWYRNEMKLTKSAHIEVQRRKLHIRNVSSKDNGIYSCILVVTSRHAEPGHRIALRSVKNYRLKLKPGALYGEGNGKIDCSKNRNLLLCRGKRGDRQLSGATTIEDLAWAGNLPQADEPQPAVAPAQLQQQATGSSAAPVRIVLHPVTTVVNESQSAMFNCGFRAVSNESGSAAGGGFVVRWRKDGKVIRKWDSAGEVGSALTTIGSVDEPFGGTESSNSGGSSIFRDDGEHTLKRENWEGLASNRYPDAFPSTTARIHVDRTNGSLVFSSVVASDEGSYDCQITNNASEFLVSSTAAELQIISNLRFTPKPPTTKNLELGSIAKIHCKAQGTPAPTVHWTVEGNRGAPADASSKAGSTASPLPETVEDVNGTLVFRAVTADHRGNYVCVASNSQGEIRASVAVNVVVAPKFVTAPEGTVQVSELGTVQFHCVATGDPKPTIQWDKDLQYLHSAAQSGNGSGSEVPEERVRVLPNGTLVLTEVHLDDEGRYGCTIGNSAGLKREEVHLIVRPSDGMVLPEESAEDGFLITRAVLITMSVAFAYIILVVGLMIWCRHRRAARKARLDLGSKENGDAVDMRNCEIEPCLPEKSGSSPGRPKKLKNGSAGGGAKEGNTDKDGGQDKSDDTVNSNKSKKSSGSGGGAQLEQLSVPRSAIAEMLQIGKCDFGDVFIGKIRENDCRLPAPRKDAGPQEPVTGDEVGAAPSSEAATAAAADELVTENERSRRPSNGELNAIRPENDYKPVMVKALTKVKDEHCCQEFRRQLELFRTVAHRNVVQVFGLCRDKDPHYLLLEYTDWGDLKQFLLATSPKTTPPNGTVDKAAPGTTQAAKPPPLNVPQILALAHQIGRGMDAIYKARIIHKDLATRNCIISSDFSAKISMPALARDKYSREYCRHRNQLMPVRWLAPECFHEDDWSIKSDVYAFAVLVWELFTNATELPFKELTDEEVISSAAQPGKLERQVADGTPEALHKILTSCWSTNPKERPSFSQLVVAIGNCLQSEYPKEPAE</sequence>
<feature type="region of interest" description="Disordered" evidence="18">
    <location>
        <begin position="850"/>
        <end position="880"/>
    </location>
</feature>
<feature type="region of interest" description="Disordered" evidence="18">
    <location>
        <begin position="886"/>
        <end position="905"/>
    </location>
</feature>
<feature type="active site" description="Proton acceptor" evidence="15">
    <location>
        <position position="1032"/>
    </location>
</feature>
<dbReference type="GO" id="GO:0005524">
    <property type="term" value="F:ATP binding"/>
    <property type="evidence" value="ECO:0007669"/>
    <property type="project" value="UniProtKB-KW"/>
</dbReference>
<evidence type="ECO:0000256" key="9">
    <source>
        <dbReference type="ARBA" id="ARBA00023180"/>
    </source>
</evidence>
<dbReference type="InterPro" id="IPR036179">
    <property type="entry name" value="Ig-like_dom_sf"/>
</dbReference>
<evidence type="ECO:0000256" key="3">
    <source>
        <dbReference type="ARBA" id="ARBA00022729"/>
    </source>
</evidence>
<evidence type="ECO:0000256" key="12">
    <source>
        <dbReference type="ARBA" id="ARBA00034516"/>
    </source>
</evidence>
<keyword evidence="4" id="KW-0524">Neurogenesis</keyword>
<dbReference type="Pfam" id="PF07714">
    <property type="entry name" value="PK_Tyr_Ser-Thr"/>
    <property type="match status" value="1"/>
</dbReference>
<feature type="transmembrane region" description="Helical" evidence="19">
    <location>
        <begin position="702"/>
        <end position="724"/>
    </location>
</feature>
<keyword evidence="8" id="KW-0675">Receptor</keyword>
<evidence type="ECO:0000256" key="7">
    <source>
        <dbReference type="ARBA" id="ARBA00023157"/>
    </source>
</evidence>
<evidence type="ECO:0000256" key="11">
    <source>
        <dbReference type="ARBA" id="ARBA00034468"/>
    </source>
</evidence>
<keyword evidence="10" id="KW-0393">Immunoglobulin domain</keyword>
<evidence type="ECO:0000313" key="21">
    <source>
        <dbReference type="EnsemblMetazoa" id="AALB015500-PA"/>
    </source>
</evidence>
<evidence type="ECO:0000313" key="22">
    <source>
        <dbReference type="Proteomes" id="UP000069272"/>
    </source>
</evidence>
<reference evidence="21" key="2">
    <citation type="submission" date="2022-08" db="UniProtKB">
        <authorList>
            <consortium name="EnsemblMetazoa"/>
        </authorList>
    </citation>
    <scope>IDENTIFICATION</scope>
    <source>
        <strain evidence="21">STECLA/ALBI9_A</strain>
    </source>
</reference>
<keyword evidence="17" id="KW-0460">Magnesium</keyword>
<evidence type="ECO:0000256" key="6">
    <source>
        <dbReference type="ARBA" id="ARBA00023136"/>
    </source>
</evidence>
<dbReference type="InterPro" id="IPR001245">
    <property type="entry name" value="Ser-Thr/Tyr_kinase_cat_dom"/>
</dbReference>
<dbReference type="GO" id="GO:0043235">
    <property type="term" value="C:receptor complex"/>
    <property type="evidence" value="ECO:0007669"/>
    <property type="project" value="TreeGrafter"/>
</dbReference>
<dbReference type="VEuPathDB" id="VectorBase:AALB20_032554"/>
<dbReference type="Gene3D" id="2.60.40.10">
    <property type="entry name" value="Immunoglobulins"/>
    <property type="match status" value="5"/>
</dbReference>
<dbReference type="AlphaFoldDB" id="A0A182FZR3"/>
<dbReference type="CDD" id="cd00096">
    <property type="entry name" value="Ig"/>
    <property type="match status" value="2"/>
</dbReference>
<evidence type="ECO:0000256" key="17">
    <source>
        <dbReference type="PIRSR" id="PIRSR000615-3"/>
    </source>
</evidence>
<dbReference type="FunFam" id="3.30.200.20:FF:001770">
    <property type="entry name" value="High affinity nerve growth factor receptor, putative"/>
    <property type="match status" value="1"/>
</dbReference>
<dbReference type="PRINTS" id="PR00109">
    <property type="entry name" value="TYRKINASE"/>
</dbReference>
<name>A0A182FZR3_ANOAL</name>
<keyword evidence="16" id="KW-0067">ATP-binding</keyword>
<dbReference type="InterPro" id="IPR007110">
    <property type="entry name" value="Ig-like_dom"/>
</dbReference>